<sequence length="60" mass="7175">MDNNHFFQDLEDHLIEVENFPNSAFSISTKDMLIESFSHILNERQMKNLIRRYDDGNSEK</sequence>
<dbReference type="AlphaFoldDB" id="A0A643F1L6"/>
<dbReference type="RefSeq" id="WP_128093778.1">
    <property type="nucleotide sequence ID" value="NZ_JBHEEN010000005.1"/>
</dbReference>
<dbReference type="EMBL" id="VZPE01000005">
    <property type="protein sequence ID" value="KAB0571050.1"/>
    <property type="molecule type" value="Genomic_DNA"/>
</dbReference>
<evidence type="ECO:0000313" key="1">
    <source>
        <dbReference type="EMBL" id="KAB0571050.1"/>
    </source>
</evidence>
<proteinExistence type="predicted"/>
<comment type="caution">
    <text evidence="1">The sequence shown here is derived from an EMBL/GenBank/DDBJ whole genome shotgun (WGS) entry which is preliminary data.</text>
</comment>
<accession>A0A643F1L6</accession>
<name>A0A643F1L6_9HYPH</name>
<protein>
    <submittedName>
        <fullName evidence="1">Uncharacterized protein</fullName>
    </submittedName>
</protein>
<gene>
    <name evidence="1" type="ORF">F7Q93_13860</name>
</gene>
<reference evidence="1" key="1">
    <citation type="submission" date="2019-09" db="EMBL/GenBank/DDBJ databases">
        <title>Draft genome sequences of 48 bacterial type strains from the CCUG.</title>
        <authorList>
            <person name="Tunovic T."/>
            <person name="Pineiro-Iglesias B."/>
            <person name="Unosson C."/>
            <person name="Inganas E."/>
            <person name="Ohlen M."/>
            <person name="Cardew S."/>
            <person name="Jensie-Markopoulos S."/>
            <person name="Salva-Serra F."/>
            <person name="Jaen-Luchoro D."/>
            <person name="Karlsson R."/>
            <person name="Svensson-Stadler L."/>
            <person name="Chun J."/>
            <person name="Moore E."/>
        </authorList>
    </citation>
    <scope>NUCLEOTIDE SEQUENCE</scope>
    <source>
        <strain evidence="1">CCUG 50899</strain>
    </source>
</reference>
<organism evidence="1">
    <name type="scientific">Brucella pituitosa</name>
    <dbReference type="NCBI Taxonomy" id="571256"/>
    <lineage>
        <taxon>Bacteria</taxon>
        <taxon>Pseudomonadati</taxon>
        <taxon>Pseudomonadota</taxon>
        <taxon>Alphaproteobacteria</taxon>
        <taxon>Hyphomicrobiales</taxon>
        <taxon>Brucellaceae</taxon>
        <taxon>Brucella/Ochrobactrum group</taxon>
        <taxon>Brucella</taxon>
    </lineage>
</organism>